<gene>
    <name evidence="1" type="ORF">FocTR4_00003937</name>
</gene>
<evidence type="ECO:0000313" key="2">
    <source>
        <dbReference type="Proteomes" id="UP000321331"/>
    </source>
</evidence>
<organism evidence="1 2">
    <name type="scientific">Fusarium oxysporum f. sp. cubense</name>
    <dbReference type="NCBI Taxonomy" id="61366"/>
    <lineage>
        <taxon>Eukaryota</taxon>
        <taxon>Fungi</taxon>
        <taxon>Dikarya</taxon>
        <taxon>Ascomycota</taxon>
        <taxon>Pezizomycotina</taxon>
        <taxon>Sordariomycetes</taxon>
        <taxon>Hypocreomycetidae</taxon>
        <taxon>Hypocreales</taxon>
        <taxon>Nectriaceae</taxon>
        <taxon>Fusarium</taxon>
        <taxon>Fusarium oxysporum species complex</taxon>
    </lineage>
</organism>
<dbReference type="EMBL" id="VMNF01000005">
    <property type="protein sequence ID" value="TXC07795.1"/>
    <property type="molecule type" value="Genomic_DNA"/>
</dbReference>
<accession>A0A5C6T9W9</accession>
<comment type="caution">
    <text evidence="1">The sequence shown here is derived from an EMBL/GenBank/DDBJ whole genome shotgun (WGS) entry which is preliminary data.</text>
</comment>
<reference evidence="1 2" key="1">
    <citation type="submission" date="2019-07" db="EMBL/GenBank/DDBJ databases">
        <title>The First High-Quality Draft Genome Sequence of the Causal Agent of the Current Panama Disease Epidemic.</title>
        <authorList>
            <person name="Warmington R.J."/>
            <person name="Kay W."/>
            <person name="Jeffries A."/>
            <person name="Bebber D."/>
            <person name="Moore K."/>
            <person name="Studholme D.J."/>
        </authorList>
    </citation>
    <scope>NUCLEOTIDE SEQUENCE [LARGE SCALE GENOMIC DNA]</scope>
    <source>
        <strain evidence="1 2">TR4</strain>
    </source>
</reference>
<dbReference type="Proteomes" id="UP000321331">
    <property type="component" value="Unassembled WGS sequence"/>
</dbReference>
<dbReference type="AlphaFoldDB" id="A0A5C6T9W9"/>
<sequence>MTRRVWIPDDDGMLKEVVRPAEAEYRWWEDIWWTEWCIDEGTVVSELQLSADYVMIWLLLRCRDVCFPREGRENMPLRKMTRH</sequence>
<name>A0A5C6T9W9_FUSOC</name>
<evidence type="ECO:0000313" key="1">
    <source>
        <dbReference type="EMBL" id="TXC07795.1"/>
    </source>
</evidence>
<protein>
    <submittedName>
        <fullName evidence="1">Uncharacterized protein</fullName>
    </submittedName>
</protein>
<proteinExistence type="predicted"/>